<name>A0A2H1KU28_9MICO</name>
<dbReference type="AlphaFoldDB" id="A0A2H1KU28"/>
<feature type="region of interest" description="Disordered" evidence="1">
    <location>
        <begin position="116"/>
        <end position="145"/>
    </location>
</feature>
<accession>A0A2H1KU28</accession>
<sequence>MTWFTCPRLAGKLTLLESWRSAPWAKGYGTHGHLIAVSRGFMKPGVKDSSIVVQSSSASASMVLSPLKTTSAIDHLRKARPNDGAQLRHHRGITCSFNSPIDLPTIVLIVTGHSAHRSHDEVPQGSRGTGRSADIGEGTGRRARPHVRTVSSAFCDPVHSIEHRMPLFAYRGFRKRHHQRKEEAC</sequence>
<proteinExistence type="predicted"/>
<dbReference type="Proteomes" id="UP000234342">
    <property type="component" value="Unassembled WGS sequence"/>
</dbReference>
<gene>
    <name evidence="2" type="ORF">BANT10_03488</name>
</gene>
<protein>
    <submittedName>
        <fullName evidence="2">Uncharacterized protein</fullName>
    </submittedName>
</protein>
<evidence type="ECO:0000313" key="3">
    <source>
        <dbReference type="Proteomes" id="UP000234342"/>
    </source>
</evidence>
<reference evidence="3" key="1">
    <citation type="submission" date="2017-03" db="EMBL/GenBank/DDBJ databases">
        <authorList>
            <person name="Monnet C."/>
        </authorList>
    </citation>
    <scope>NUCLEOTIDE SEQUENCE [LARGE SCALE GENOMIC DNA]</scope>
    <source>
        <strain evidence="3">P10</strain>
    </source>
</reference>
<dbReference type="EMBL" id="FXZE01000035">
    <property type="protein sequence ID" value="SMY03159.1"/>
    <property type="molecule type" value="Genomic_DNA"/>
</dbReference>
<organism evidence="2 3">
    <name type="scientific">Brevibacterium antiquum</name>
    <dbReference type="NCBI Taxonomy" id="234835"/>
    <lineage>
        <taxon>Bacteria</taxon>
        <taxon>Bacillati</taxon>
        <taxon>Actinomycetota</taxon>
        <taxon>Actinomycetes</taxon>
        <taxon>Micrococcales</taxon>
        <taxon>Brevibacteriaceae</taxon>
        <taxon>Brevibacterium</taxon>
    </lineage>
</organism>
<evidence type="ECO:0000313" key="2">
    <source>
        <dbReference type="EMBL" id="SMY03159.1"/>
    </source>
</evidence>
<evidence type="ECO:0000256" key="1">
    <source>
        <dbReference type="SAM" id="MobiDB-lite"/>
    </source>
</evidence>
<keyword evidence="3" id="KW-1185">Reference proteome</keyword>